<name>A0A090AKS0_9GAMM</name>
<gene>
    <name evidence="2" type="ORF">THII_1965</name>
</gene>
<evidence type="ECO:0000259" key="1">
    <source>
        <dbReference type="Pfam" id="PF10047"/>
    </source>
</evidence>
<sequence length="65" mass="7970">MNRLDIEWKILQYSRQLPESGLLEVLHYLEFLSQKNELQFKPIKRFNTMKVQQVIVVSREELHER</sequence>
<dbReference type="InterPro" id="IPR018739">
    <property type="entry name" value="DUF2281"/>
</dbReference>
<organism evidence="2 3">
    <name type="scientific">Thioploca ingrica</name>
    <dbReference type="NCBI Taxonomy" id="40754"/>
    <lineage>
        <taxon>Bacteria</taxon>
        <taxon>Pseudomonadati</taxon>
        <taxon>Pseudomonadota</taxon>
        <taxon>Gammaproteobacteria</taxon>
        <taxon>Thiotrichales</taxon>
        <taxon>Thiotrichaceae</taxon>
        <taxon>Thioploca</taxon>
    </lineage>
</organism>
<proteinExistence type="predicted"/>
<dbReference type="HOGENOM" id="CLU_2848456_0_0_6"/>
<evidence type="ECO:0000313" key="3">
    <source>
        <dbReference type="Proteomes" id="UP000031623"/>
    </source>
</evidence>
<reference evidence="2 3" key="1">
    <citation type="journal article" date="2014" name="ISME J.">
        <title>Ecophysiology of Thioploca ingrica as revealed by the complete genome sequence supplemented with proteomic evidence.</title>
        <authorList>
            <person name="Kojima H."/>
            <person name="Ogura Y."/>
            <person name="Yamamoto N."/>
            <person name="Togashi T."/>
            <person name="Mori H."/>
            <person name="Watanabe T."/>
            <person name="Nemoto F."/>
            <person name="Kurokawa K."/>
            <person name="Hayashi T."/>
            <person name="Fukui M."/>
        </authorList>
    </citation>
    <scope>NUCLEOTIDE SEQUENCE [LARGE SCALE GENOMIC DNA]</scope>
</reference>
<dbReference type="AlphaFoldDB" id="A0A090AKS0"/>
<evidence type="ECO:0000313" key="2">
    <source>
        <dbReference type="EMBL" id="BAP56262.1"/>
    </source>
</evidence>
<protein>
    <recommendedName>
        <fullName evidence="1">DUF2281 domain-containing protein</fullName>
    </recommendedName>
</protein>
<keyword evidence="3" id="KW-1185">Reference proteome</keyword>
<accession>A0A090AKS0</accession>
<dbReference type="Proteomes" id="UP000031623">
    <property type="component" value="Chromosome"/>
</dbReference>
<dbReference type="KEGG" id="tig:THII_1965"/>
<dbReference type="STRING" id="40754.THII_1965"/>
<dbReference type="EMBL" id="AP014633">
    <property type="protein sequence ID" value="BAP56262.1"/>
    <property type="molecule type" value="Genomic_DNA"/>
</dbReference>
<dbReference type="Pfam" id="PF10047">
    <property type="entry name" value="DUF2281"/>
    <property type="match status" value="1"/>
</dbReference>
<feature type="domain" description="DUF2281" evidence="1">
    <location>
        <begin position="9"/>
        <end position="44"/>
    </location>
</feature>